<organism evidence="2">
    <name type="scientific">Rickettsia oklahomensis</name>
    <dbReference type="NCBI Taxonomy" id="3141789"/>
    <lineage>
        <taxon>Bacteria</taxon>
        <taxon>Pseudomonadati</taxon>
        <taxon>Pseudomonadota</taxon>
        <taxon>Alphaproteobacteria</taxon>
        <taxon>Rickettsiales</taxon>
        <taxon>Rickettsiaceae</taxon>
        <taxon>Rickettsieae</taxon>
        <taxon>Rickettsia</taxon>
        <taxon>belli group</taxon>
    </lineage>
</organism>
<dbReference type="EMBL" id="CP157197">
    <property type="protein sequence ID" value="XBG65906.1"/>
    <property type="molecule type" value="Genomic_DNA"/>
</dbReference>
<reference evidence="2" key="1">
    <citation type="submission" date="2024-05" db="EMBL/GenBank/DDBJ databases">
        <title>Characterization of a novel Rickettsia species. (Rickettsia oklahomia sp. nov.) from Amblyomma americanum ticks.</title>
        <authorList>
            <person name="Korla P.K."/>
            <person name="Karounos M."/>
            <person name="Wilson J.M."/>
            <person name="Little S.E."/>
            <person name="Qurollo B.A."/>
        </authorList>
    </citation>
    <scope>NUCLEOTIDE SEQUENCE</scope>
    <source>
        <strain evidence="2">Oklahoma-10</strain>
    </source>
</reference>
<sequence>MKNIITININKKIALSKLEILIRDLKDFEDKEKKLKKLAILEEILDKWEEIQDEMREVD</sequence>
<evidence type="ECO:0000313" key="2">
    <source>
        <dbReference type="EMBL" id="XBG65906.1"/>
    </source>
</evidence>
<dbReference type="RefSeq" id="WP_347938533.1">
    <property type="nucleotide sequence ID" value="NZ_CP157197.1"/>
</dbReference>
<dbReference type="KEGG" id="rof:AAGW17_02695"/>
<feature type="coiled-coil region" evidence="1">
    <location>
        <begin position="11"/>
        <end position="58"/>
    </location>
</feature>
<keyword evidence="1" id="KW-0175">Coiled coil</keyword>
<evidence type="ECO:0000256" key="1">
    <source>
        <dbReference type="SAM" id="Coils"/>
    </source>
</evidence>
<proteinExistence type="predicted"/>
<protein>
    <submittedName>
        <fullName evidence="2">Peptide deformylase</fullName>
    </submittedName>
</protein>
<accession>A0AAU7BX92</accession>
<gene>
    <name evidence="2" type="ORF">AAGW17_02695</name>
</gene>
<dbReference type="AlphaFoldDB" id="A0AAU7BX92"/>
<name>A0AAU7BX92_9RICK</name>